<proteinExistence type="predicted"/>
<protein>
    <recommendedName>
        <fullName evidence="4">Phage shock protein B</fullName>
    </recommendedName>
</protein>
<sequence length="68" mass="8007">MMSAWILIPLAALLIPITAIMTDYAYKRKRLEMQDNAGLENAELYERIEQLEAKLARIEQTDERRRLD</sequence>
<evidence type="ECO:0008006" key="4">
    <source>
        <dbReference type="Google" id="ProtNLM"/>
    </source>
</evidence>
<organism evidence="2 3">
    <name type="scientific">Shouchella lonarensis</name>
    <dbReference type="NCBI Taxonomy" id="1464122"/>
    <lineage>
        <taxon>Bacteria</taxon>
        <taxon>Bacillati</taxon>
        <taxon>Bacillota</taxon>
        <taxon>Bacilli</taxon>
        <taxon>Bacillales</taxon>
        <taxon>Bacillaceae</taxon>
        <taxon>Shouchella</taxon>
    </lineage>
</organism>
<reference evidence="3" key="1">
    <citation type="submission" date="2016-09" db="EMBL/GenBank/DDBJ databases">
        <authorList>
            <person name="Varghese N."/>
            <person name="Submissions S."/>
        </authorList>
    </citation>
    <scope>NUCLEOTIDE SEQUENCE [LARGE SCALE GENOMIC DNA]</scope>
    <source>
        <strain evidence="3">25nlg</strain>
    </source>
</reference>
<dbReference type="EMBL" id="FMYM01000006">
    <property type="protein sequence ID" value="SDC23540.1"/>
    <property type="molecule type" value="Genomic_DNA"/>
</dbReference>
<keyword evidence="3" id="KW-1185">Reference proteome</keyword>
<evidence type="ECO:0000313" key="2">
    <source>
        <dbReference type="EMBL" id="SDC23540.1"/>
    </source>
</evidence>
<evidence type="ECO:0000313" key="3">
    <source>
        <dbReference type="Proteomes" id="UP000242662"/>
    </source>
</evidence>
<gene>
    <name evidence="2" type="ORF">SAMN05421737_106126</name>
</gene>
<name>A0A1G6JXT1_9BACI</name>
<dbReference type="Proteomes" id="UP000242662">
    <property type="component" value="Unassembled WGS sequence"/>
</dbReference>
<keyword evidence="1" id="KW-0175">Coiled coil</keyword>
<accession>A0A1G6JXT1</accession>
<evidence type="ECO:0000256" key="1">
    <source>
        <dbReference type="SAM" id="Coils"/>
    </source>
</evidence>
<feature type="coiled-coil region" evidence="1">
    <location>
        <begin position="34"/>
        <end position="68"/>
    </location>
</feature>
<dbReference type="AlphaFoldDB" id="A0A1G6JXT1"/>